<reference evidence="2 3" key="1">
    <citation type="journal article" date="2021" name="Nat. Plants">
        <title>The Taxus genome provides insights into paclitaxel biosynthesis.</title>
        <authorList>
            <person name="Xiong X."/>
            <person name="Gou J."/>
            <person name="Liao Q."/>
            <person name="Li Y."/>
            <person name="Zhou Q."/>
            <person name="Bi G."/>
            <person name="Li C."/>
            <person name="Du R."/>
            <person name="Wang X."/>
            <person name="Sun T."/>
            <person name="Guo L."/>
            <person name="Liang H."/>
            <person name="Lu P."/>
            <person name="Wu Y."/>
            <person name="Zhang Z."/>
            <person name="Ro D.K."/>
            <person name="Shang Y."/>
            <person name="Huang S."/>
            <person name="Yan J."/>
        </authorList>
    </citation>
    <scope>NUCLEOTIDE SEQUENCE [LARGE SCALE GENOMIC DNA]</scope>
    <source>
        <strain evidence="2">Ta-2019</strain>
    </source>
</reference>
<evidence type="ECO:0008006" key="4">
    <source>
        <dbReference type="Google" id="ProtNLM"/>
    </source>
</evidence>
<keyword evidence="3" id="KW-1185">Reference proteome</keyword>
<evidence type="ECO:0000313" key="2">
    <source>
        <dbReference type="EMBL" id="KAH9289461.1"/>
    </source>
</evidence>
<gene>
    <name evidence="2" type="ORF">KI387_033578</name>
</gene>
<accession>A0AA38BTD8</accession>
<name>A0AA38BTD8_TAXCH</name>
<evidence type="ECO:0000313" key="3">
    <source>
        <dbReference type="Proteomes" id="UP000824469"/>
    </source>
</evidence>
<keyword evidence="1" id="KW-0812">Transmembrane</keyword>
<dbReference type="EMBL" id="JAHRHJ020003813">
    <property type="protein sequence ID" value="KAH9289461.1"/>
    <property type="molecule type" value="Genomic_DNA"/>
</dbReference>
<dbReference type="AlphaFoldDB" id="A0AA38BTD8"/>
<feature type="transmembrane region" description="Helical" evidence="1">
    <location>
        <begin position="55"/>
        <end position="74"/>
    </location>
</feature>
<sequence>MYRSSSVNRSLDGSVVSPLQMKKITSTPGVDLLPRYTQLTDEREKKQSRFTAEHSVHFIPVVLILCGLVLWLAGGAQYEDFARSRHDELIMNKSSTIGEGLKEKEEMIPNFSDVKKLNNGSIDGESTTVKDS</sequence>
<keyword evidence="1" id="KW-1133">Transmembrane helix</keyword>
<proteinExistence type="predicted"/>
<dbReference type="Proteomes" id="UP000824469">
    <property type="component" value="Unassembled WGS sequence"/>
</dbReference>
<evidence type="ECO:0000256" key="1">
    <source>
        <dbReference type="SAM" id="Phobius"/>
    </source>
</evidence>
<keyword evidence="1" id="KW-0472">Membrane</keyword>
<organism evidence="2 3">
    <name type="scientific">Taxus chinensis</name>
    <name type="common">Chinese yew</name>
    <name type="synonym">Taxus wallichiana var. chinensis</name>
    <dbReference type="NCBI Taxonomy" id="29808"/>
    <lineage>
        <taxon>Eukaryota</taxon>
        <taxon>Viridiplantae</taxon>
        <taxon>Streptophyta</taxon>
        <taxon>Embryophyta</taxon>
        <taxon>Tracheophyta</taxon>
        <taxon>Spermatophyta</taxon>
        <taxon>Pinopsida</taxon>
        <taxon>Pinidae</taxon>
        <taxon>Conifers II</taxon>
        <taxon>Cupressales</taxon>
        <taxon>Taxaceae</taxon>
        <taxon>Taxus</taxon>
    </lineage>
</organism>
<comment type="caution">
    <text evidence="2">The sequence shown here is derived from an EMBL/GenBank/DDBJ whole genome shotgun (WGS) entry which is preliminary data.</text>
</comment>
<dbReference type="PANTHER" id="PTHR34189:SF13">
    <property type="entry name" value="TRANSMEMBRANE PROTEIN"/>
    <property type="match status" value="1"/>
</dbReference>
<dbReference type="PANTHER" id="PTHR34189">
    <property type="entry name" value="TRANSMEMBRANE PROTEIN"/>
    <property type="match status" value="1"/>
</dbReference>
<protein>
    <recommendedName>
        <fullName evidence="4">Transmembrane protein</fullName>
    </recommendedName>
</protein>